<name>A0A0A2MX06_9FLAO</name>
<dbReference type="PATRIC" id="fig|1107311.5.peg.2574"/>
<dbReference type="Pfam" id="PF00534">
    <property type="entry name" value="Glycos_transf_1"/>
    <property type="match status" value="1"/>
</dbReference>
<keyword evidence="3" id="KW-1185">Reference proteome</keyword>
<dbReference type="STRING" id="1107311.Q767_06875"/>
<dbReference type="RefSeq" id="WP_035630207.1">
    <property type="nucleotide sequence ID" value="NZ_AVCS01000009.1"/>
</dbReference>
<dbReference type="OrthoDB" id="1116389at2"/>
<dbReference type="PANTHER" id="PTHR12526">
    <property type="entry name" value="GLYCOSYLTRANSFERASE"/>
    <property type="match status" value="1"/>
</dbReference>
<dbReference type="AlphaFoldDB" id="A0A0A2MX06"/>
<gene>
    <name evidence="2" type="ORF">Q767_06875</name>
</gene>
<dbReference type="EMBL" id="JRLZ01000005">
    <property type="protein sequence ID" value="KGO95983.1"/>
    <property type="molecule type" value="Genomic_DNA"/>
</dbReference>
<dbReference type="Proteomes" id="UP000030149">
    <property type="component" value="Unassembled WGS sequence"/>
</dbReference>
<dbReference type="PANTHER" id="PTHR12526:SF638">
    <property type="entry name" value="SPORE COAT PROTEIN SA"/>
    <property type="match status" value="1"/>
</dbReference>
<proteinExistence type="predicted"/>
<protein>
    <recommendedName>
        <fullName evidence="1">Glycosyl transferase family 1 domain-containing protein</fullName>
    </recommendedName>
</protein>
<dbReference type="GO" id="GO:0016757">
    <property type="term" value="F:glycosyltransferase activity"/>
    <property type="evidence" value="ECO:0007669"/>
    <property type="project" value="InterPro"/>
</dbReference>
<dbReference type="SUPFAM" id="SSF53756">
    <property type="entry name" value="UDP-Glycosyltransferase/glycogen phosphorylase"/>
    <property type="match status" value="1"/>
</dbReference>
<evidence type="ECO:0000313" key="3">
    <source>
        <dbReference type="Proteomes" id="UP000030149"/>
    </source>
</evidence>
<organism evidence="2 3">
    <name type="scientific">Flavobacterium enshiense DK69</name>
    <dbReference type="NCBI Taxonomy" id="1107311"/>
    <lineage>
        <taxon>Bacteria</taxon>
        <taxon>Pseudomonadati</taxon>
        <taxon>Bacteroidota</taxon>
        <taxon>Flavobacteriia</taxon>
        <taxon>Flavobacteriales</taxon>
        <taxon>Flavobacteriaceae</taxon>
        <taxon>Flavobacterium</taxon>
    </lineage>
</organism>
<reference evidence="3" key="1">
    <citation type="submission" date="2013-09" db="EMBL/GenBank/DDBJ databases">
        <authorList>
            <person name="Zeng Z."/>
            <person name="Chen C."/>
        </authorList>
    </citation>
    <scope>NUCLEOTIDE SEQUENCE [LARGE SCALE GENOMIC DNA]</scope>
    <source>
        <strain evidence="3">DK69</strain>
    </source>
</reference>
<dbReference type="eggNOG" id="COG0438">
    <property type="taxonomic scope" value="Bacteria"/>
</dbReference>
<reference evidence="2 3" key="2">
    <citation type="journal article" date="2015" name="Stand. Genomic Sci.">
        <title>High quality draft genomic sequence of Flavobacterium enshiense DK69(T) and comparison among Flavobacterium genomes.</title>
        <authorList>
            <person name="Zeng Z."/>
            <person name="Chen C."/>
            <person name="Du H."/>
            <person name="Wang G."/>
            <person name="Li M."/>
        </authorList>
    </citation>
    <scope>NUCLEOTIDE SEQUENCE [LARGE SCALE GENOMIC DNA]</scope>
    <source>
        <strain evidence="2 3">DK69</strain>
    </source>
</reference>
<sequence>MPKNKHIVILTPGFPENEADTTCIPALQIYVKALREISGITITVVSIHKPFTNTFYYWEGIPVHPLGSSSAFSKISLWKKTYQTLNQIHRKNPITTLHSFWLGECAFIGHWFSKKNNVKHLTTLMGQDALKGNGYSKILPLKKMQLITLSDFHQKTFLANCNVKTEIIPWGINPADCNPSAEKTIDIIGVGYLNKVKNHALFIDVISEINQKKPIKVVLIGEGNQYDTLKKKIKLLKLEDVIELKRLLPYNETMRYMAQSKVLLHTSHYESFGLVFAEALQSKTMIVSKNTGCIFETQNWTAATTKKQMVEVCKSLLSKSYLETEKNPFLIENTVQHYLKIYDN</sequence>
<feature type="domain" description="Glycosyl transferase family 1" evidence="1">
    <location>
        <begin position="180"/>
        <end position="294"/>
    </location>
</feature>
<dbReference type="InterPro" id="IPR001296">
    <property type="entry name" value="Glyco_trans_1"/>
</dbReference>
<evidence type="ECO:0000313" key="2">
    <source>
        <dbReference type="EMBL" id="KGO95983.1"/>
    </source>
</evidence>
<evidence type="ECO:0000259" key="1">
    <source>
        <dbReference type="Pfam" id="PF00534"/>
    </source>
</evidence>
<comment type="caution">
    <text evidence="2">The sequence shown here is derived from an EMBL/GenBank/DDBJ whole genome shotgun (WGS) entry which is preliminary data.</text>
</comment>
<accession>A0A0A2MX06</accession>
<dbReference type="Gene3D" id="3.40.50.2000">
    <property type="entry name" value="Glycogen Phosphorylase B"/>
    <property type="match status" value="2"/>
</dbReference>